<dbReference type="InterPro" id="IPR050114">
    <property type="entry name" value="UPF0173_UPF0282_UlaG_hydrolase"/>
</dbReference>
<protein>
    <submittedName>
        <fullName evidence="2">MBL fold metallo-hydrolase</fullName>
    </submittedName>
</protein>
<dbReference type="RefSeq" id="WP_308713568.1">
    <property type="nucleotide sequence ID" value="NZ_JAVHUY010000015.1"/>
</dbReference>
<evidence type="ECO:0000313" key="2">
    <source>
        <dbReference type="EMBL" id="MDQ7906297.1"/>
    </source>
</evidence>
<dbReference type="Pfam" id="PF12706">
    <property type="entry name" value="Lactamase_B_2"/>
    <property type="match status" value="1"/>
</dbReference>
<dbReference type="PANTHER" id="PTHR43546:SF7">
    <property type="entry name" value="METALLO-BETA-LACTAMASE DOMAIN-CONTAINING PROTEIN"/>
    <property type="match status" value="1"/>
</dbReference>
<name>A0ABU0ZGY2_9ACTN</name>
<dbReference type="EMBL" id="JAVHUY010000015">
    <property type="protein sequence ID" value="MDQ7906297.1"/>
    <property type="molecule type" value="Genomic_DNA"/>
</dbReference>
<organism evidence="2 3">
    <name type="scientific">Phytohabitans maris</name>
    <dbReference type="NCBI Taxonomy" id="3071409"/>
    <lineage>
        <taxon>Bacteria</taxon>
        <taxon>Bacillati</taxon>
        <taxon>Actinomycetota</taxon>
        <taxon>Actinomycetes</taxon>
        <taxon>Micromonosporales</taxon>
        <taxon>Micromonosporaceae</taxon>
    </lineage>
</organism>
<evidence type="ECO:0000313" key="3">
    <source>
        <dbReference type="Proteomes" id="UP001230908"/>
    </source>
</evidence>
<sequence length="273" mass="29925">MTASGLPPASVTVVGNATTILRIGGFTLLTDPNFLPAGHRAYLGYGVWTRRRADPALTLAELPPLDAVLLSHLHGDHFDRVARRGLARHLTVLAPPAAQRRLRQWGFRAATGLGPWASHELVRGAQLLRVTATPAYHGPRGLARLLPPTMGAIVELERDGQPLFRLYVSGDTLYRPGLAEIPRRYPEVDAMLLHLGGARALGVPLSMDGRQGNLLTRLIRPRVTVPLHYHDYPAYRSPLGDYLREATRNGSVTRLLPLRRGETAELPVRARSG</sequence>
<dbReference type="SUPFAM" id="SSF56281">
    <property type="entry name" value="Metallo-hydrolase/oxidoreductase"/>
    <property type="match status" value="1"/>
</dbReference>
<evidence type="ECO:0000259" key="1">
    <source>
        <dbReference type="Pfam" id="PF12706"/>
    </source>
</evidence>
<dbReference type="InterPro" id="IPR001279">
    <property type="entry name" value="Metallo-B-lactamas"/>
</dbReference>
<accession>A0ABU0ZGY2</accession>
<dbReference type="PANTHER" id="PTHR43546">
    <property type="entry name" value="UPF0173 METAL-DEPENDENT HYDROLASE MJ1163-RELATED"/>
    <property type="match status" value="1"/>
</dbReference>
<gene>
    <name evidence="2" type="ORF">RB614_17425</name>
</gene>
<reference evidence="2 3" key="1">
    <citation type="submission" date="2023-08" db="EMBL/GenBank/DDBJ databases">
        <title>Phytohabitans sansha sp. nov., isolated from marine sediment.</title>
        <authorList>
            <person name="Zhao Y."/>
            <person name="Yi K."/>
        </authorList>
    </citation>
    <scope>NUCLEOTIDE SEQUENCE [LARGE SCALE GENOMIC DNA]</scope>
    <source>
        <strain evidence="2 3">ZYX-F-186</strain>
    </source>
</reference>
<dbReference type="InterPro" id="IPR036866">
    <property type="entry name" value="RibonucZ/Hydroxyglut_hydro"/>
</dbReference>
<dbReference type="Proteomes" id="UP001230908">
    <property type="component" value="Unassembled WGS sequence"/>
</dbReference>
<proteinExistence type="predicted"/>
<keyword evidence="3" id="KW-1185">Reference proteome</keyword>
<dbReference type="Gene3D" id="3.60.15.10">
    <property type="entry name" value="Ribonuclease Z/Hydroxyacylglutathione hydrolase-like"/>
    <property type="match status" value="1"/>
</dbReference>
<comment type="caution">
    <text evidence="2">The sequence shown here is derived from an EMBL/GenBank/DDBJ whole genome shotgun (WGS) entry which is preliminary data.</text>
</comment>
<feature type="domain" description="Metallo-beta-lactamase" evidence="1">
    <location>
        <begin position="50"/>
        <end position="229"/>
    </location>
</feature>